<dbReference type="AlphaFoldDB" id="A0A4Q1KWR8"/>
<dbReference type="EC" id="6.3.3.2" evidence="5"/>
<sequence length="212" mass="22786">MNGPVQPYPLHGSIEPEDAKEILRKAIRTARSARTERRRDEAAQAIADVIETIPDVLSARCVATYAARPTEPGTTAMLERLSARGVRVLLPVLGAGLQRDWAEFDGAHDLQVRAPGRPPEPSGPTLGAAALADADVVIAPALAVDSTGVRLGQGGGWYDRALEHVRPGTKVVAVVFPEEVYDATDRPLPLEKHDRTVDAVATPLGWRWIGQD</sequence>
<reference evidence="8 9" key="1">
    <citation type="submission" date="2019-01" db="EMBL/GenBank/DDBJ databases">
        <title>Oerskovia turbata Genome sequencing and assembly.</title>
        <authorList>
            <person name="Dou T."/>
        </authorList>
    </citation>
    <scope>NUCLEOTIDE SEQUENCE [LARGE SCALE GENOMIC DNA]</scope>
    <source>
        <strain evidence="7 8">JCM12123</strain>
        <strain evidence="6 9">JCM3160</strain>
    </source>
</reference>
<keyword evidence="5" id="KW-0460">Magnesium</keyword>
<gene>
    <name evidence="6" type="ORF">EQW73_05195</name>
    <name evidence="7" type="ORF">EQW78_08690</name>
</gene>
<dbReference type="EMBL" id="SDJQ01000010">
    <property type="protein sequence ID" value="RXR34607.1"/>
    <property type="molecule type" value="Genomic_DNA"/>
</dbReference>
<evidence type="ECO:0000313" key="8">
    <source>
        <dbReference type="Proteomes" id="UP000289805"/>
    </source>
</evidence>
<comment type="caution">
    <text evidence="7">The sequence shown here is derived from an EMBL/GenBank/DDBJ whole genome shotgun (WGS) entry which is preliminary data.</text>
</comment>
<feature type="binding site" evidence="4">
    <location>
        <position position="71"/>
    </location>
    <ligand>
        <name>substrate</name>
    </ligand>
</feature>
<protein>
    <recommendedName>
        <fullName evidence="5">5-formyltetrahydrofolate cyclo-ligase</fullName>
        <ecNumber evidence="5">6.3.3.2</ecNumber>
    </recommendedName>
</protein>
<dbReference type="RefSeq" id="WP_030144201.1">
    <property type="nucleotide sequence ID" value="NZ_JOFV01000001.1"/>
</dbReference>
<dbReference type="OrthoDB" id="3242798at2"/>
<dbReference type="Pfam" id="PF01812">
    <property type="entry name" value="5-FTHF_cyc-lig"/>
    <property type="match status" value="1"/>
</dbReference>
<dbReference type="GO" id="GO:0035999">
    <property type="term" value="P:tetrahydrofolate interconversion"/>
    <property type="evidence" value="ECO:0007669"/>
    <property type="project" value="TreeGrafter"/>
</dbReference>
<dbReference type="STRING" id="1713.GCA_000718325_00296"/>
<dbReference type="Gene3D" id="3.40.50.10420">
    <property type="entry name" value="NagB/RpiA/CoA transferase-like"/>
    <property type="match status" value="1"/>
</dbReference>
<keyword evidence="7" id="KW-0436">Ligase</keyword>
<evidence type="ECO:0000313" key="9">
    <source>
        <dbReference type="Proteomes" id="UP000290517"/>
    </source>
</evidence>
<dbReference type="EMBL" id="SDJR01000003">
    <property type="protein sequence ID" value="RXR26874.1"/>
    <property type="molecule type" value="Genomic_DNA"/>
</dbReference>
<evidence type="ECO:0000313" key="6">
    <source>
        <dbReference type="EMBL" id="RXR26874.1"/>
    </source>
</evidence>
<dbReference type="InterPro" id="IPR002698">
    <property type="entry name" value="FTHF_cligase"/>
</dbReference>
<evidence type="ECO:0000256" key="2">
    <source>
        <dbReference type="ARBA" id="ARBA00022741"/>
    </source>
</evidence>
<organism evidence="7 8">
    <name type="scientific">Oerskovia turbata</name>
    <dbReference type="NCBI Taxonomy" id="1713"/>
    <lineage>
        <taxon>Bacteria</taxon>
        <taxon>Bacillati</taxon>
        <taxon>Actinomycetota</taxon>
        <taxon>Actinomycetes</taxon>
        <taxon>Micrococcales</taxon>
        <taxon>Cellulomonadaceae</taxon>
        <taxon>Oerskovia</taxon>
    </lineage>
</organism>
<feature type="binding site" evidence="4">
    <location>
        <begin position="20"/>
        <end position="24"/>
    </location>
    <ligand>
        <name>ATP</name>
        <dbReference type="ChEBI" id="CHEBI:30616"/>
    </ligand>
</feature>
<dbReference type="GO" id="GO:0046872">
    <property type="term" value="F:metal ion binding"/>
    <property type="evidence" value="ECO:0007669"/>
    <property type="project" value="UniProtKB-KW"/>
</dbReference>
<evidence type="ECO:0000256" key="5">
    <source>
        <dbReference type="RuleBase" id="RU361279"/>
    </source>
</evidence>
<keyword evidence="2 4" id="KW-0547">Nucleotide-binding</keyword>
<dbReference type="NCBIfam" id="TIGR02727">
    <property type="entry name" value="MTHFS_bact"/>
    <property type="match status" value="1"/>
</dbReference>
<dbReference type="InterPro" id="IPR024185">
    <property type="entry name" value="FTHF_cligase-like_sf"/>
</dbReference>
<comment type="similarity">
    <text evidence="1 5">Belongs to the 5-formyltetrahydrofolate cyclo-ligase family.</text>
</comment>
<comment type="cofactor">
    <cofactor evidence="5">
        <name>Mg(2+)</name>
        <dbReference type="ChEBI" id="CHEBI:18420"/>
    </cofactor>
</comment>
<dbReference type="GO" id="GO:0009396">
    <property type="term" value="P:folic acid-containing compound biosynthetic process"/>
    <property type="evidence" value="ECO:0007669"/>
    <property type="project" value="TreeGrafter"/>
</dbReference>
<dbReference type="GO" id="GO:0005524">
    <property type="term" value="F:ATP binding"/>
    <property type="evidence" value="ECO:0007669"/>
    <property type="project" value="UniProtKB-KW"/>
</dbReference>
<evidence type="ECO:0000256" key="4">
    <source>
        <dbReference type="PIRSR" id="PIRSR006806-1"/>
    </source>
</evidence>
<evidence type="ECO:0000313" key="7">
    <source>
        <dbReference type="EMBL" id="RXR34607.1"/>
    </source>
</evidence>
<accession>A0A4Q1KWR8</accession>
<dbReference type="InterPro" id="IPR037171">
    <property type="entry name" value="NagB/RpiA_transferase-like"/>
</dbReference>
<name>A0A4Q1KWR8_9CELL</name>
<proteinExistence type="inferred from homology"/>
<dbReference type="Proteomes" id="UP000290517">
    <property type="component" value="Unassembled WGS sequence"/>
</dbReference>
<keyword evidence="9" id="KW-1185">Reference proteome</keyword>
<dbReference type="SUPFAM" id="SSF100950">
    <property type="entry name" value="NagB/RpiA/CoA transferase-like"/>
    <property type="match status" value="1"/>
</dbReference>
<evidence type="ECO:0000256" key="3">
    <source>
        <dbReference type="ARBA" id="ARBA00022840"/>
    </source>
</evidence>
<feature type="binding site" evidence="4">
    <location>
        <begin position="150"/>
        <end position="158"/>
    </location>
    <ligand>
        <name>ATP</name>
        <dbReference type="ChEBI" id="CHEBI:30616"/>
    </ligand>
</feature>
<dbReference type="PANTHER" id="PTHR23407:SF1">
    <property type="entry name" value="5-FORMYLTETRAHYDROFOLATE CYCLO-LIGASE"/>
    <property type="match status" value="1"/>
</dbReference>
<keyword evidence="5" id="KW-0479">Metal-binding</keyword>
<comment type="catalytic activity">
    <reaction evidence="5">
        <text>(6S)-5-formyl-5,6,7,8-tetrahydrofolate + ATP = (6R)-5,10-methenyltetrahydrofolate + ADP + phosphate</text>
        <dbReference type="Rhea" id="RHEA:10488"/>
        <dbReference type="ChEBI" id="CHEBI:30616"/>
        <dbReference type="ChEBI" id="CHEBI:43474"/>
        <dbReference type="ChEBI" id="CHEBI:57455"/>
        <dbReference type="ChEBI" id="CHEBI:57457"/>
        <dbReference type="ChEBI" id="CHEBI:456216"/>
        <dbReference type="EC" id="6.3.3.2"/>
    </reaction>
</comment>
<dbReference type="GO" id="GO:0030272">
    <property type="term" value="F:5-formyltetrahydrofolate cyclo-ligase activity"/>
    <property type="evidence" value="ECO:0007669"/>
    <property type="project" value="UniProtKB-EC"/>
</dbReference>
<dbReference type="PIRSF" id="PIRSF006806">
    <property type="entry name" value="FTHF_cligase"/>
    <property type="match status" value="1"/>
</dbReference>
<evidence type="ECO:0000256" key="1">
    <source>
        <dbReference type="ARBA" id="ARBA00010638"/>
    </source>
</evidence>
<keyword evidence="3 4" id="KW-0067">ATP-binding</keyword>
<dbReference type="PANTHER" id="PTHR23407">
    <property type="entry name" value="ATPASE INHIBITOR/5-FORMYLTETRAHYDROFOLATE CYCLO-LIGASE"/>
    <property type="match status" value="1"/>
</dbReference>
<dbReference type="Proteomes" id="UP000289805">
    <property type="component" value="Unassembled WGS sequence"/>
</dbReference>